<dbReference type="InterPro" id="IPR027417">
    <property type="entry name" value="P-loop_NTPase"/>
</dbReference>
<dbReference type="AlphaFoldDB" id="A0A6M3IKU7"/>
<dbReference type="SUPFAM" id="SSF52540">
    <property type="entry name" value="P-loop containing nucleoside triphosphate hydrolases"/>
    <property type="match status" value="1"/>
</dbReference>
<evidence type="ECO:0000313" key="3">
    <source>
        <dbReference type="EMBL" id="QJA82540.1"/>
    </source>
</evidence>
<dbReference type="Gene3D" id="3.30.420.240">
    <property type="match status" value="1"/>
</dbReference>
<evidence type="ECO:0000256" key="1">
    <source>
        <dbReference type="SAM" id="MobiDB-lite"/>
    </source>
</evidence>
<accession>A0A6M3IKU7</accession>
<name>A0A6M3IKU7_9ZZZZ</name>
<dbReference type="EMBL" id="MT141292">
    <property type="protein sequence ID" value="QJA57788.1"/>
    <property type="molecule type" value="Genomic_DNA"/>
</dbReference>
<dbReference type="Gene3D" id="3.40.50.300">
    <property type="entry name" value="P-loop containing nucleotide triphosphate hydrolases"/>
    <property type="match status" value="1"/>
</dbReference>
<sequence length="555" mass="61220">MPSSSEHDRLSLDLANLVLTAAMGEMRDQRYRTTPEAYAAEVLRVRWSEKQAEVARSVRDNKKTLVKAAFGVGKTHVAAGLVNWWFDSYLDAKVATTAPTGRQVRDLLWTEIRQQRKTQPEADITQLTDPTRPNRFAKGFAAGKNTRTDEFGAQAAQGYHSAHLLFVMDEAAGVRPEIWETMGDIAVGAENRVLAIGNPIVTGGPFYDAVSSGRWNVITISALDHPNITEALAGRPEPYPGAVSLPWLEERLGNPRWCDRLGQPADDVEAEEWRNLGHFSFNGVWYKPGPIAEAKILGRFPTTLTDTVWAISWLEIARQRELKWGEADPLEAGLDVARFGDDNTVLHLRRGPCSLRHVAWGKYSNTATAGRTKAIIEEELASGRHETIPAIIIRVDTTGGHGAGPADILREQLANLPSVEVVDVNSSEDAIDKRQFPNRRSELWFSSAERGREGDLDLTALGQVEFETLQSQLLAPKFTYDSTGRKVVEKKAETKSRLGRSPDDADAFNLAYAGTRARALGDGAIGRKSRWAGAGTGREEESWTTAPSRGRWTVS</sequence>
<dbReference type="EMBL" id="MT142490">
    <property type="protein sequence ID" value="QJA82540.1"/>
    <property type="molecule type" value="Genomic_DNA"/>
</dbReference>
<organism evidence="2">
    <name type="scientific">viral metagenome</name>
    <dbReference type="NCBI Taxonomy" id="1070528"/>
    <lineage>
        <taxon>unclassified sequences</taxon>
        <taxon>metagenomes</taxon>
        <taxon>organismal metagenomes</taxon>
    </lineage>
</organism>
<proteinExistence type="predicted"/>
<gene>
    <name evidence="3" type="ORF">MM415A00400_0013</name>
    <name evidence="2" type="ORF">MM415B01564_0004</name>
</gene>
<reference evidence="2" key="1">
    <citation type="submission" date="2020-03" db="EMBL/GenBank/DDBJ databases">
        <title>The deep terrestrial virosphere.</title>
        <authorList>
            <person name="Holmfeldt K."/>
            <person name="Nilsson E."/>
            <person name="Simone D."/>
            <person name="Lopez-Fernandez M."/>
            <person name="Wu X."/>
            <person name="de Brujin I."/>
            <person name="Lundin D."/>
            <person name="Andersson A."/>
            <person name="Bertilsson S."/>
            <person name="Dopson M."/>
        </authorList>
    </citation>
    <scope>NUCLEOTIDE SEQUENCE</scope>
    <source>
        <strain evidence="3">MM415A00400</strain>
        <strain evidence="2">MM415B01564</strain>
    </source>
</reference>
<feature type="region of interest" description="Disordered" evidence="1">
    <location>
        <begin position="527"/>
        <end position="555"/>
    </location>
</feature>
<protein>
    <submittedName>
        <fullName evidence="2">Putative ATPase domain containing protein</fullName>
    </submittedName>
</protein>
<evidence type="ECO:0000313" key="2">
    <source>
        <dbReference type="EMBL" id="QJA57788.1"/>
    </source>
</evidence>